<dbReference type="AlphaFoldDB" id="A0A6I6ILJ4"/>
<keyword evidence="1" id="KW-0812">Transmembrane</keyword>
<keyword evidence="1" id="KW-1133">Transmembrane helix</keyword>
<dbReference type="EMBL" id="CP034348">
    <property type="protein sequence ID" value="QGX97455.1"/>
    <property type="molecule type" value="Genomic_DNA"/>
</dbReference>
<evidence type="ECO:0000313" key="3">
    <source>
        <dbReference type="EMBL" id="QGX97455.1"/>
    </source>
</evidence>
<dbReference type="SUPFAM" id="SSF56601">
    <property type="entry name" value="beta-lactamase/transpeptidase-like"/>
    <property type="match status" value="1"/>
</dbReference>
<reference evidence="4" key="1">
    <citation type="submission" date="2018-12" db="EMBL/GenBank/DDBJ databases">
        <title>Complete genome sequence of Roseovarius sp. MME-070.</title>
        <authorList>
            <person name="Nam Y.-D."/>
            <person name="Kang J."/>
            <person name="Chung W.-H."/>
            <person name="Park Y.S."/>
        </authorList>
    </citation>
    <scope>NUCLEOTIDE SEQUENCE [LARGE SCALE GENOMIC DNA]</scope>
    <source>
        <strain evidence="4">MME-070</strain>
    </source>
</reference>
<dbReference type="GO" id="GO:0016787">
    <property type="term" value="F:hydrolase activity"/>
    <property type="evidence" value="ECO:0007669"/>
    <property type="project" value="UniProtKB-KW"/>
</dbReference>
<dbReference type="KEGG" id="rom:EI983_03835"/>
<dbReference type="PANTHER" id="PTHR43283">
    <property type="entry name" value="BETA-LACTAMASE-RELATED"/>
    <property type="match status" value="1"/>
</dbReference>
<dbReference type="InterPro" id="IPR050789">
    <property type="entry name" value="Diverse_Enzym_Activities"/>
</dbReference>
<evidence type="ECO:0000313" key="4">
    <source>
        <dbReference type="Proteomes" id="UP000428330"/>
    </source>
</evidence>
<gene>
    <name evidence="3" type="ORF">EI983_03835</name>
</gene>
<protein>
    <submittedName>
        <fullName evidence="3">Class C beta-lactamase-related serine hydrolase</fullName>
    </submittedName>
</protein>
<evidence type="ECO:0000256" key="1">
    <source>
        <dbReference type="SAM" id="Phobius"/>
    </source>
</evidence>
<evidence type="ECO:0000259" key="2">
    <source>
        <dbReference type="Pfam" id="PF00144"/>
    </source>
</evidence>
<dbReference type="RefSeq" id="WP_157706092.1">
    <property type="nucleotide sequence ID" value="NZ_CP034348.1"/>
</dbReference>
<sequence length="387" mass="42792">MRRVFKWVFRIILVLGLVGVVLSLWKREELARLMAVNSLFEADRIVANFSHMDRAFLATEVPRGEGPVSDLPYGPEATLPDAVAPWIEQRAVTSLIILKNGQIVHESYYLGTGPEDRRISWSMAKSYLSALLGVVLSDGAIRSLDDPVTEYAPELKGSAYDGATILDVLQMESGVRFNEDYLDFHSDINRMGRVLALGRSMDGFAAGLIERDAVPGEDWQYVSIDTHVLGMVIRGATGRPIASLLSEKIIQPLGLEESPYYITDGGGVAFVLGGINLRTRDYARFGLMIAQNGRYGEAQIVPEDWVLTSTRPSAKTTGDEIGYGYQWWIPQGSAPGQFMARGIYGQYIYIDQTRDVVIVTTAADRQFREPGVNDANVAMFRLIAEGL</sequence>
<dbReference type="Gene3D" id="3.40.710.10">
    <property type="entry name" value="DD-peptidase/beta-lactamase superfamily"/>
    <property type="match status" value="1"/>
</dbReference>
<keyword evidence="3" id="KW-0378">Hydrolase</keyword>
<dbReference type="Proteomes" id="UP000428330">
    <property type="component" value="Chromosome"/>
</dbReference>
<keyword evidence="1" id="KW-0472">Membrane</keyword>
<name>A0A6I6ILJ4_9RHOB</name>
<feature type="transmembrane region" description="Helical" evidence="1">
    <location>
        <begin position="7"/>
        <end position="25"/>
    </location>
</feature>
<dbReference type="InterPro" id="IPR001466">
    <property type="entry name" value="Beta-lactam-related"/>
</dbReference>
<organism evidence="3 4">
    <name type="scientific">Roseovarius faecimaris</name>
    <dbReference type="NCBI Taxonomy" id="2494550"/>
    <lineage>
        <taxon>Bacteria</taxon>
        <taxon>Pseudomonadati</taxon>
        <taxon>Pseudomonadota</taxon>
        <taxon>Alphaproteobacteria</taxon>
        <taxon>Rhodobacterales</taxon>
        <taxon>Roseobacteraceae</taxon>
        <taxon>Roseovarius</taxon>
    </lineage>
</organism>
<dbReference type="InterPro" id="IPR012338">
    <property type="entry name" value="Beta-lactam/transpept-like"/>
</dbReference>
<dbReference type="PANTHER" id="PTHR43283:SF14">
    <property type="entry name" value="BLL8153 PROTEIN"/>
    <property type="match status" value="1"/>
</dbReference>
<accession>A0A6I6ILJ4</accession>
<feature type="domain" description="Beta-lactamase-related" evidence="2">
    <location>
        <begin position="91"/>
        <end position="367"/>
    </location>
</feature>
<proteinExistence type="predicted"/>
<keyword evidence="4" id="KW-1185">Reference proteome</keyword>
<dbReference type="OrthoDB" id="9814204at2"/>
<dbReference type="Pfam" id="PF00144">
    <property type="entry name" value="Beta-lactamase"/>
    <property type="match status" value="1"/>
</dbReference>